<dbReference type="EMBL" id="MTKQ01000016">
    <property type="protein sequence ID" value="RWX49212.1"/>
    <property type="molecule type" value="Genomic_DNA"/>
</dbReference>
<evidence type="ECO:0000259" key="1">
    <source>
        <dbReference type="PROSITE" id="PS50126"/>
    </source>
</evidence>
<dbReference type="AlphaFoldDB" id="A0A444J819"/>
<dbReference type="PROSITE" id="PS50126">
    <property type="entry name" value="S1"/>
    <property type="match status" value="1"/>
</dbReference>
<dbReference type="InterPro" id="IPR012340">
    <property type="entry name" value="NA-bd_OB-fold"/>
</dbReference>
<feature type="non-terminal residue" evidence="2">
    <location>
        <position position="63"/>
    </location>
</feature>
<reference evidence="2 3" key="1">
    <citation type="submission" date="2017-01" db="EMBL/GenBank/DDBJ databases">
        <title>The cable genome- insights into the physiology and evolution of filamentous bacteria capable of sulfide oxidation via long distance electron transfer.</title>
        <authorList>
            <person name="Schreiber L."/>
            <person name="Bjerg J.T."/>
            <person name="Boggild A."/>
            <person name="Van De Vossenberg J."/>
            <person name="Meysman F."/>
            <person name="Nielsen L.P."/>
            <person name="Schramm A."/>
            <person name="Kjeldsen K.U."/>
        </authorList>
    </citation>
    <scope>NUCLEOTIDE SEQUENCE [LARGE SCALE GENOMIC DNA]</scope>
    <source>
        <strain evidence="2">A2</strain>
    </source>
</reference>
<dbReference type="Gene3D" id="2.40.50.140">
    <property type="entry name" value="Nucleic acid-binding proteins"/>
    <property type="match status" value="1"/>
</dbReference>
<feature type="domain" description="S1 motif" evidence="1">
    <location>
        <begin position="22"/>
        <end position="63"/>
    </location>
</feature>
<accession>A0A444J819</accession>
<dbReference type="Pfam" id="PF00575">
    <property type="entry name" value="S1"/>
    <property type="match status" value="1"/>
</dbReference>
<gene>
    <name evidence="2" type="ORF">VT99_10169</name>
</gene>
<dbReference type="Proteomes" id="UP000286862">
    <property type="component" value="Unassembled WGS sequence"/>
</dbReference>
<comment type="caution">
    <text evidence="2">The sequence shown here is derived from an EMBL/GenBank/DDBJ whole genome shotgun (WGS) entry which is preliminary data.</text>
</comment>
<evidence type="ECO:0000313" key="3">
    <source>
        <dbReference type="Proteomes" id="UP000286862"/>
    </source>
</evidence>
<evidence type="ECO:0000313" key="2">
    <source>
        <dbReference type="EMBL" id="RWX49212.1"/>
    </source>
</evidence>
<dbReference type="InterPro" id="IPR003029">
    <property type="entry name" value="S1_domain"/>
</dbReference>
<sequence length="63" mass="6778">MSEEQFADLFQEKTGSSKIQPGDKIDAVIAAINGENIFLDLGGKSEGILGASELRDEHDELTV</sequence>
<dbReference type="GO" id="GO:0003676">
    <property type="term" value="F:nucleic acid binding"/>
    <property type="evidence" value="ECO:0007669"/>
    <property type="project" value="InterPro"/>
</dbReference>
<proteinExistence type="predicted"/>
<protein>
    <submittedName>
        <fullName evidence="2">S1 RNA binding domain-containing protein</fullName>
    </submittedName>
</protein>
<name>A0A444J819_9BACT</name>
<organism evidence="2 3">
    <name type="scientific">Candidatus Electrothrix marina</name>
    <dbReference type="NCBI Taxonomy" id="1859130"/>
    <lineage>
        <taxon>Bacteria</taxon>
        <taxon>Pseudomonadati</taxon>
        <taxon>Thermodesulfobacteriota</taxon>
        <taxon>Desulfobulbia</taxon>
        <taxon>Desulfobulbales</taxon>
        <taxon>Desulfobulbaceae</taxon>
        <taxon>Candidatus Electrothrix</taxon>
    </lineage>
</organism>
<dbReference type="SUPFAM" id="SSF50249">
    <property type="entry name" value="Nucleic acid-binding proteins"/>
    <property type="match status" value="1"/>
</dbReference>